<reference evidence="12 13" key="1">
    <citation type="submission" date="2017-03" db="EMBL/GenBank/DDBJ databases">
        <title>Genome sequencing of Shewanella japonica KCTC 22435.</title>
        <authorList>
            <person name="Kim K.M."/>
        </authorList>
    </citation>
    <scope>NUCLEOTIDE SEQUENCE [LARGE SCALE GENOMIC DNA]</scope>
    <source>
        <strain evidence="12 13">KCTC 22435</strain>
    </source>
</reference>
<comment type="function">
    <text evidence="7">Catalyzes the addition of an amino acid to the nucleotide precursor UDP-N-acetylmuramoyl-L-alanyl-D-glutamate (UMAG) in the biosynthesis of bacterial cell-wall peptidoglycan.</text>
</comment>
<evidence type="ECO:0000256" key="2">
    <source>
        <dbReference type="ARBA" id="ARBA00022618"/>
    </source>
</evidence>
<feature type="domain" description="Mur ligase central" evidence="11">
    <location>
        <begin position="112"/>
        <end position="331"/>
    </location>
</feature>
<evidence type="ECO:0000313" key="12">
    <source>
        <dbReference type="EMBL" id="ARD20730.1"/>
    </source>
</evidence>
<keyword evidence="3 7" id="KW-0133">Cell shape</keyword>
<feature type="binding site" evidence="7">
    <location>
        <position position="191"/>
    </location>
    <ligand>
        <name>UDP-N-acetyl-alpha-D-muramoyl-L-alanyl-D-glutamate</name>
        <dbReference type="ChEBI" id="CHEBI:83900"/>
    </ligand>
</feature>
<keyword evidence="7" id="KW-0067">ATP-binding</keyword>
<name>A0ABN4YCW5_9GAMM</name>
<proteinExistence type="inferred from homology"/>
<evidence type="ECO:0000256" key="3">
    <source>
        <dbReference type="ARBA" id="ARBA00022960"/>
    </source>
</evidence>
<dbReference type="NCBIfam" id="NF001126">
    <property type="entry name" value="PRK00139.1-4"/>
    <property type="match status" value="1"/>
</dbReference>
<feature type="modified residue" description="N6-carboxylysine" evidence="7">
    <location>
        <position position="223"/>
    </location>
</feature>
<protein>
    <recommendedName>
        <fullName evidence="7">UDP-N-acetylmuramyl-tripeptide synthetase</fullName>
        <ecNumber evidence="7">6.3.2.-</ecNumber>
    </recommendedName>
    <alternativeName>
        <fullName evidence="7">UDP-MurNAc-tripeptide synthetase</fullName>
    </alternativeName>
</protein>
<keyword evidence="5 7" id="KW-0131">Cell cycle</keyword>
<keyword evidence="7" id="KW-0547">Nucleotide-binding</keyword>
<comment type="subcellular location">
    <subcellularLocation>
        <location evidence="7 8">Cytoplasm</location>
    </subcellularLocation>
</comment>
<comment type="pathway">
    <text evidence="7 8">Cell wall biogenesis; peptidoglycan biosynthesis.</text>
</comment>
<feature type="domain" description="Mur ligase C-terminal" evidence="10">
    <location>
        <begin position="359"/>
        <end position="485"/>
    </location>
</feature>
<feature type="binding site" evidence="7">
    <location>
        <begin position="41"/>
        <end position="43"/>
    </location>
    <ligand>
        <name>UDP-N-acetyl-alpha-D-muramoyl-L-alanyl-D-glutamate</name>
        <dbReference type="ChEBI" id="CHEBI:83900"/>
    </ligand>
</feature>
<dbReference type="Gene3D" id="3.40.1390.10">
    <property type="entry name" value="MurE/MurF, N-terminal domain"/>
    <property type="match status" value="1"/>
</dbReference>
<feature type="binding site" evidence="7">
    <location>
        <begin position="114"/>
        <end position="120"/>
    </location>
    <ligand>
        <name>ATP</name>
        <dbReference type="ChEBI" id="CHEBI:30616"/>
    </ligand>
</feature>
<dbReference type="Pfam" id="PF02875">
    <property type="entry name" value="Mur_ligase_C"/>
    <property type="match status" value="1"/>
</dbReference>
<evidence type="ECO:0000256" key="7">
    <source>
        <dbReference type="HAMAP-Rule" id="MF_00208"/>
    </source>
</evidence>
<evidence type="ECO:0000259" key="9">
    <source>
        <dbReference type="Pfam" id="PF01225"/>
    </source>
</evidence>
<accession>A0ABN4YCW5</accession>
<dbReference type="NCBIfam" id="TIGR01085">
    <property type="entry name" value="murE"/>
    <property type="match status" value="1"/>
</dbReference>
<dbReference type="InterPro" id="IPR005761">
    <property type="entry name" value="UDP-N-AcMur-Glu-dNH2Pim_ligase"/>
</dbReference>
<feature type="binding site" evidence="7">
    <location>
        <position position="189"/>
    </location>
    <ligand>
        <name>UDP-N-acetyl-alpha-D-muramoyl-L-alanyl-D-glutamate</name>
        <dbReference type="ChEBI" id="CHEBI:83900"/>
    </ligand>
</feature>
<dbReference type="Proteomes" id="UP000191820">
    <property type="component" value="Chromosome"/>
</dbReference>
<comment type="cofactor">
    <cofactor evidence="7">
        <name>Mg(2+)</name>
        <dbReference type="ChEBI" id="CHEBI:18420"/>
    </cofactor>
</comment>
<evidence type="ECO:0000256" key="5">
    <source>
        <dbReference type="ARBA" id="ARBA00023306"/>
    </source>
</evidence>
<keyword evidence="7" id="KW-0460">Magnesium</keyword>
<evidence type="ECO:0000313" key="13">
    <source>
        <dbReference type="Proteomes" id="UP000191820"/>
    </source>
</evidence>
<feature type="domain" description="Mur ligase N-terminal catalytic" evidence="9">
    <location>
        <begin position="21"/>
        <end position="66"/>
    </location>
</feature>
<dbReference type="Pfam" id="PF01225">
    <property type="entry name" value="Mur_ligase"/>
    <property type="match status" value="1"/>
</dbReference>
<evidence type="ECO:0000256" key="1">
    <source>
        <dbReference type="ARBA" id="ARBA00005898"/>
    </source>
</evidence>
<dbReference type="Gene3D" id="3.40.1190.10">
    <property type="entry name" value="Mur-like, catalytic domain"/>
    <property type="match status" value="1"/>
</dbReference>
<comment type="similarity">
    <text evidence="1 7">Belongs to the MurCDEF family. MurE subfamily.</text>
</comment>
<dbReference type="SUPFAM" id="SSF63418">
    <property type="entry name" value="MurE/MurF N-terminal domain"/>
    <property type="match status" value="1"/>
</dbReference>
<dbReference type="PANTHER" id="PTHR23135:SF4">
    <property type="entry name" value="UDP-N-ACETYLMURAMOYL-L-ALANYL-D-GLUTAMATE--2,6-DIAMINOPIMELATE LIGASE MURE HOMOLOG, CHLOROPLASTIC"/>
    <property type="match status" value="1"/>
</dbReference>
<dbReference type="HAMAP" id="MF_00208">
    <property type="entry name" value="MurE"/>
    <property type="match status" value="1"/>
</dbReference>
<keyword evidence="4 7" id="KW-0573">Peptidoglycan synthesis</keyword>
<dbReference type="NCBIfam" id="NF001123">
    <property type="entry name" value="PRK00139.1-1"/>
    <property type="match status" value="1"/>
</dbReference>
<keyword evidence="2 7" id="KW-0132">Cell division</keyword>
<feature type="binding site" evidence="7">
    <location>
        <position position="26"/>
    </location>
    <ligand>
        <name>UDP-N-acetyl-alpha-D-muramoyl-L-alanyl-D-glutamate</name>
        <dbReference type="ChEBI" id="CHEBI:83900"/>
    </ligand>
</feature>
<dbReference type="InterPro" id="IPR036615">
    <property type="entry name" value="Mur_ligase_C_dom_sf"/>
</dbReference>
<keyword evidence="7" id="KW-0436">Ligase</keyword>
<dbReference type="Gene3D" id="3.90.190.20">
    <property type="entry name" value="Mur ligase, C-terminal domain"/>
    <property type="match status" value="1"/>
</dbReference>
<dbReference type="SUPFAM" id="SSF53623">
    <property type="entry name" value="MurD-like peptide ligases, catalytic domain"/>
    <property type="match status" value="1"/>
</dbReference>
<keyword evidence="6 7" id="KW-0961">Cell wall biogenesis/degradation</keyword>
<gene>
    <name evidence="7" type="primary">murE</name>
    <name evidence="12" type="ORF">SJ2017_0384</name>
</gene>
<dbReference type="SUPFAM" id="SSF53244">
    <property type="entry name" value="MurD-like peptide ligases, peptide-binding domain"/>
    <property type="match status" value="1"/>
</dbReference>
<evidence type="ECO:0000256" key="8">
    <source>
        <dbReference type="RuleBase" id="RU004135"/>
    </source>
</evidence>
<dbReference type="PANTHER" id="PTHR23135">
    <property type="entry name" value="MUR LIGASE FAMILY MEMBER"/>
    <property type="match status" value="1"/>
</dbReference>
<feature type="binding site" evidence="7">
    <location>
        <position position="155"/>
    </location>
    <ligand>
        <name>UDP-N-acetyl-alpha-D-muramoyl-L-alanyl-D-glutamate</name>
        <dbReference type="ChEBI" id="CHEBI:83900"/>
    </ligand>
</feature>
<dbReference type="InterPro" id="IPR036565">
    <property type="entry name" value="Mur-like_cat_sf"/>
</dbReference>
<keyword evidence="7" id="KW-0963">Cytoplasm</keyword>
<feature type="binding site" evidence="7">
    <location>
        <begin position="156"/>
        <end position="157"/>
    </location>
    <ligand>
        <name>UDP-N-acetyl-alpha-D-muramoyl-L-alanyl-D-glutamate</name>
        <dbReference type="ChEBI" id="CHEBI:83900"/>
    </ligand>
</feature>
<evidence type="ECO:0000259" key="10">
    <source>
        <dbReference type="Pfam" id="PF02875"/>
    </source>
</evidence>
<organism evidence="12 13">
    <name type="scientific">Shewanella japonica</name>
    <dbReference type="NCBI Taxonomy" id="93973"/>
    <lineage>
        <taxon>Bacteria</taxon>
        <taxon>Pseudomonadati</taxon>
        <taxon>Pseudomonadota</taxon>
        <taxon>Gammaproteobacteria</taxon>
        <taxon>Alteromonadales</taxon>
        <taxon>Shewanellaceae</taxon>
        <taxon>Shewanella</taxon>
    </lineage>
</organism>
<dbReference type="InterPro" id="IPR013221">
    <property type="entry name" value="Mur_ligase_cen"/>
</dbReference>
<evidence type="ECO:0000259" key="11">
    <source>
        <dbReference type="Pfam" id="PF08245"/>
    </source>
</evidence>
<dbReference type="Pfam" id="PF08245">
    <property type="entry name" value="Mur_ligase_M"/>
    <property type="match status" value="1"/>
</dbReference>
<comment type="caution">
    <text evidence="7">Lacks conserved residue(s) required for the propagation of feature annotation.</text>
</comment>
<dbReference type="InterPro" id="IPR000713">
    <property type="entry name" value="Mur_ligase_N"/>
</dbReference>
<feature type="binding site" evidence="7">
    <location>
        <position position="24"/>
    </location>
    <ligand>
        <name>UDP-N-acetyl-alpha-D-muramoyl-L-alanyl-D-glutamate</name>
        <dbReference type="ChEBI" id="CHEBI:83900"/>
    </ligand>
</feature>
<sequence>MLLSDLLAPWFHYAGREIVASMTLDSRQIKPGSLFVALPGHQVDGRQFIDKSIDSGAIGALIHTDNPDEHGKVEHHDTGAVLVYFFQLSRQLSAVAAQLYPVQGQAMSIIGVTGTNGKTSVSQLIAQLVTLKQQKAAVMGTLGNGVWGQLVDSGNTTADAITIIEQISAFQQQNVSACAIEVSSHGLVQGRVEAVPFDTAVFTNLSRDHLDYHGDMDAYGAAKKRLFTFPCVKHGLLNLDDAVGSQWYAEFDSQTMFGFSTKVPVTSQDIETQQLARFYTDNMQFNDAGVSCDFYYPSNVNDQQSELIKAKLTSPLLGDFNLSNLVAAISALFLQQSSPNRDSMNELLGLVPLLTPVAGRMERFNQQDGPTLVVDYAHTPDAIEQALKALRIHCHGTLWCVFGCGGDRDTGKRPLMAQAAEHYADKVMVTSDNARSEDPMTIINDVVAGLNKPELALTEIDRITAIKKVATFAKAGDIVLLAGKGHETYQEVSGKRIDYDERALAMQLTGCDTMTSVSEQKGCL</sequence>
<comment type="PTM">
    <text evidence="7">Carboxylation is probably crucial for Mg(2+) binding and, consequently, for the gamma-phosphate positioning of ATP.</text>
</comment>
<dbReference type="EC" id="6.3.2.-" evidence="7"/>
<dbReference type="InterPro" id="IPR004101">
    <property type="entry name" value="Mur_ligase_C"/>
</dbReference>
<keyword evidence="13" id="KW-1185">Reference proteome</keyword>
<evidence type="ECO:0000256" key="4">
    <source>
        <dbReference type="ARBA" id="ARBA00022984"/>
    </source>
</evidence>
<dbReference type="InterPro" id="IPR035911">
    <property type="entry name" value="MurE/MurF_N"/>
</dbReference>
<dbReference type="EMBL" id="CP020472">
    <property type="protein sequence ID" value="ARD20730.1"/>
    <property type="molecule type" value="Genomic_DNA"/>
</dbReference>
<evidence type="ECO:0000256" key="6">
    <source>
        <dbReference type="ARBA" id="ARBA00023316"/>
    </source>
</evidence>
<feature type="binding site" evidence="7">
    <location>
        <position position="183"/>
    </location>
    <ligand>
        <name>UDP-N-acetyl-alpha-D-muramoyl-L-alanyl-D-glutamate</name>
        <dbReference type="ChEBI" id="CHEBI:83900"/>
    </ligand>
</feature>